<keyword evidence="8 21" id="KW-0812">Transmembrane</keyword>
<dbReference type="OrthoDB" id="10250002at2759"/>
<keyword evidence="10 21" id="KW-1133">Transmembrane helix</keyword>
<evidence type="ECO:0000256" key="3">
    <source>
        <dbReference type="ARBA" id="ARBA00001896"/>
    </source>
</evidence>
<evidence type="ECO:0000256" key="15">
    <source>
        <dbReference type="ARBA" id="ARBA00062786"/>
    </source>
</evidence>
<evidence type="ECO:0000256" key="16">
    <source>
        <dbReference type="ARBA" id="ARBA00072225"/>
    </source>
</evidence>
<dbReference type="CDD" id="cd02572">
    <property type="entry name" value="PseudoU_synth_hDyskerin"/>
    <property type="match status" value="1"/>
</dbReference>
<evidence type="ECO:0000256" key="9">
    <source>
        <dbReference type="ARBA" id="ARBA00022701"/>
    </source>
</evidence>
<dbReference type="InterPro" id="IPR002501">
    <property type="entry name" value="PsdUridine_synth_N"/>
</dbReference>
<dbReference type="PANTHER" id="PTHR23127">
    <property type="entry name" value="CENTROMERE/MICROTUBULE BINDING PROTEIN CBF5"/>
    <property type="match status" value="1"/>
</dbReference>
<dbReference type="GO" id="GO:0003723">
    <property type="term" value="F:RNA binding"/>
    <property type="evidence" value="ECO:0007669"/>
    <property type="project" value="InterPro"/>
</dbReference>
<feature type="compositionally biased region" description="Low complexity" evidence="20">
    <location>
        <begin position="228"/>
        <end position="243"/>
    </location>
</feature>
<evidence type="ECO:0000256" key="5">
    <source>
        <dbReference type="ARBA" id="ARBA00004604"/>
    </source>
</evidence>
<evidence type="ECO:0000259" key="23">
    <source>
        <dbReference type="SMART" id="SM01136"/>
    </source>
</evidence>
<dbReference type="Pfam" id="PF16198">
    <property type="entry name" value="TruB_C_2"/>
    <property type="match status" value="1"/>
</dbReference>
<dbReference type="Pfam" id="PF04511">
    <property type="entry name" value="DER1"/>
    <property type="match status" value="1"/>
</dbReference>
<dbReference type="EMBL" id="LHQR01000026">
    <property type="protein sequence ID" value="KXG52375.1"/>
    <property type="molecule type" value="Genomic_DNA"/>
</dbReference>
<feature type="transmembrane region" description="Helical" evidence="21">
    <location>
        <begin position="52"/>
        <end position="73"/>
    </location>
</feature>
<dbReference type="NCBIfam" id="NF003280">
    <property type="entry name" value="PRK04270.1"/>
    <property type="match status" value="1"/>
</dbReference>
<dbReference type="Proteomes" id="UP000070168">
    <property type="component" value="Unassembled WGS sequence"/>
</dbReference>
<comment type="catalytic activity">
    <reaction evidence="2">
        <text>uridine in snRNA = pseudouridine in snRNA</text>
        <dbReference type="Rhea" id="RHEA:51124"/>
        <dbReference type="Rhea" id="RHEA-COMP:12891"/>
        <dbReference type="Rhea" id="RHEA-COMP:12892"/>
        <dbReference type="ChEBI" id="CHEBI:65314"/>
        <dbReference type="ChEBI" id="CHEBI:65315"/>
    </reaction>
</comment>
<keyword evidence="9" id="KW-0493">Microtubule</keyword>
<evidence type="ECO:0000256" key="7">
    <source>
        <dbReference type="ARBA" id="ARBA00019272"/>
    </source>
</evidence>
<evidence type="ECO:0000256" key="8">
    <source>
        <dbReference type="ARBA" id="ARBA00022692"/>
    </source>
</evidence>
<dbReference type="SUPFAM" id="SSF144091">
    <property type="entry name" value="Rhomboid-like"/>
    <property type="match status" value="1"/>
</dbReference>
<comment type="similarity">
    <text evidence="6">Belongs to the pseudouridine synthase TruB family.</text>
</comment>
<feature type="domain" description="PUA" evidence="22">
    <location>
        <begin position="562"/>
        <end position="636"/>
    </location>
</feature>
<dbReference type="NCBIfam" id="TIGR00425">
    <property type="entry name" value="CBF5"/>
    <property type="match status" value="1"/>
</dbReference>
<dbReference type="Gene3D" id="2.30.130.10">
    <property type="entry name" value="PUA domain"/>
    <property type="match status" value="1"/>
</dbReference>
<dbReference type="InterPro" id="IPR032819">
    <property type="entry name" value="TruB_C"/>
</dbReference>
<evidence type="ECO:0000256" key="1">
    <source>
        <dbReference type="ARBA" id="ARBA00001166"/>
    </source>
</evidence>
<dbReference type="RefSeq" id="XP_040650911.1">
    <property type="nucleotide sequence ID" value="XM_040796373.1"/>
</dbReference>
<evidence type="ECO:0000313" key="24">
    <source>
        <dbReference type="EMBL" id="KXG52375.1"/>
    </source>
</evidence>
<feature type="region of interest" description="Disordered" evidence="20">
    <location>
        <begin position="212"/>
        <end position="243"/>
    </location>
</feature>
<dbReference type="CDD" id="cd21148">
    <property type="entry name" value="PUA_Cbf5"/>
    <property type="match status" value="1"/>
</dbReference>
<organism evidence="24 25">
    <name type="scientific">Penicillium patulum</name>
    <name type="common">Penicillium griseofulvum</name>
    <dbReference type="NCBI Taxonomy" id="5078"/>
    <lineage>
        <taxon>Eukaryota</taxon>
        <taxon>Fungi</taxon>
        <taxon>Dikarya</taxon>
        <taxon>Ascomycota</taxon>
        <taxon>Pezizomycotina</taxon>
        <taxon>Eurotiomycetes</taxon>
        <taxon>Eurotiomycetidae</taxon>
        <taxon>Eurotiales</taxon>
        <taxon>Aspergillaceae</taxon>
        <taxon>Penicillium</taxon>
    </lineage>
</organism>
<dbReference type="InterPro" id="IPR012960">
    <property type="entry name" value="Dyskerin-like"/>
</dbReference>
<dbReference type="Gene3D" id="3.30.2350.10">
    <property type="entry name" value="Pseudouridine synthase"/>
    <property type="match status" value="1"/>
</dbReference>
<evidence type="ECO:0000256" key="10">
    <source>
        <dbReference type="ARBA" id="ARBA00022989"/>
    </source>
</evidence>
<dbReference type="Pfam" id="PF08068">
    <property type="entry name" value="DKCLD"/>
    <property type="match status" value="1"/>
</dbReference>
<dbReference type="STRING" id="5078.A0A135LTU7"/>
<dbReference type="GO" id="GO:0031429">
    <property type="term" value="C:box H/ACA snoRNP complex"/>
    <property type="evidence" value="ECO:0007669"/>
    <property type="project" value="TreeGrafter"/>
</dbReference>
<dbReference type="Pfam" id="PF01509">
    <property type="entry name" value="TruB_N"/>
    <property type="match status" value="1"/>
</dbReference>
<comment type="caution">
    <text evidence="24">The sequence shown here is derived from an EMBL/GenBank/DDBJ whole genome shotgun (WGS) entry which is preliminary data.</text>
</comment>
<comment type="catalytic activity">
    <reaction evidence="1">
        <text>a uridine in mRNA = a pseudouridine in mRNA</text>
        <dbReference type="Rhea" id="RHEA:56644"/>
        <dbReference type="Rhea" id="RHEA-COMP:14658"/>
        <dbReference type="Rhea" id="RHEA-COMP:14659"/>
        <dbReference type="ChEBI" id="CHEBI:65314"/>
        <dbReference type="ChEBI" id="CHEBI:65315"/>
    </reaction>
</comment>
<dbReference type="GO" id="GO:0000495">
    <property type="term" value="P:box H/ACA sno(s)RNA 3'-end processing"/>
    <property type="evidence" value="ECO:0007669"/>
    <property type="project" value="TreeGrafter"/>
</dbReference>
<gene>
    <name evidence="24" type="ORF">PGRI_086590</name>
</gene>
<dbReference type="Pfam" id="PF01472">
    <property type="entry name" value="PUA"/>
    <property type="match status" value="1"/>
</dbReference>
<dbReference type="PROSITE" id="PS50890">
    <property type="entry name" value="PUA"/>
    <property type="match status" value="1"/>
</dbReference>
<sequence>MDVFWAAPPVTRTLTALTLVQSALMYGGLLSYYWAPFVPSLIFSWRPHIYRLVTPFLLTGPKLDFLFDLYIMYRYGSAAERSMAPGEFLIYLLFVAFSIMLTAGGYLGAVILLQPLIMAFVYTYSQTNRGTKTRFWFIDIPVVFLPYAMLLVEMVTDGWHSALIGCTGIVAAHTYDFLTRIYPTFGGGRNIITVPGFLERYFTEHDPNSGYRGYGTASRAPRPAEQPSTASTSGSSWSSWTSSNSWNGRGAGRRLGAKPFLALELPHSQNFLRQIFGVFTAHPSTTTNKMAVVKTSEMDYAIKPEASAPPVDSSEWPLLLKNYEKLLVRTGHFTPIPAGSSPLHRDLKSYISSGVINLDKPSNPSSHEVVAWMKRILRSEKTGHSGTLDPKVTGCLIVCIDRATRLVKSQQGAGKEYVCVIRLHDKIPGGEAQFVRALETLTGALFQRPPLISAVKRQLRIRTIHESKNYEFDNERHLGVFWVSCEAGTYIRTLCVHLGLLLGVGAHMQELRRVRSGAMAEGPGMVTLHDVMDAQWVYDNNRDESYLRKVISPLESLLTGYKRIVVKDSAVNAVCYGAKLMIPGLLRYEAGIECHEEVVLMTTKGEAIAIGIAQMSTVELTTCDHGVVAKVKRCIMERDLYPRRWGLGPTALEKKKMKTAGTLDKYGRTNDATPAAWKKEYKDFNLPITGTAAVEPSAETKTETETPKAESAEPVKEEVEDKKRKRDGETAEEKAERKKKKKEKKEKKERRKSKQDDSDDSD</sequence>
<dbReference type="GO" id="GO:0009982">
    <property type="term" value="F:pseudouridine synthase activity"/>
    <property type="evidence" value="ECO:0007669"/>
    <property type="project" value="InterPro"/>
</dbReference>
<evidence type="ECO:0000259" key="22">
    <source>
        <dbReference type="SMART" id="SM00359"/>
    </source>
</evidence>
<dbReference type="OMA" id="KYGRTNE"/>
<keyword evidence="11 21" id="KW-0472">Membrane</keyword>
<dbReference type="InterPro" id="IPR004802">
    <property type="entry name" value="tRNA_PsdUridine_synth_B_fam"/>
</dbReference>
<evidence type="ECO:0000256" key="21">
    <source>
        <dbReference type="SAM" id="Phobius"/>
    </source>
</evidence>
<dbReference type="SUPFAM" id="SSF88697">
    <property type="entry name" value="PUA domain-like"/>
    <property type="match status" value="1"/>
</dbReference>
<feature type="compositionally biased region" description="Basic residues" evidence="20">
    <location>
        <begin position="737"/>
        <end position="753"/>
    </location>
</feature>
<comment type="subunit">
    <text evidence="15">Component of the small nucleolar ribonucleoprotein particles containing H/ACA-type snoRNAs (H/ACA snoRNPs).</text>
</comment>
<evidence type="ECO:0000256" key="18">
    <source>
        <dbReference type="ARBA" id="ARBA00081789"/>
    </source>
</evidence>
<dbReference type="InterPro" id="IPR007599">
    <property type="entry name" value="DER1"/>
</dbReference>
<evidence type="ECO:0000256" key="2">
    <source>
        <dbReference type="ARBA" id="ARBA00001832"/>
    </source>
</evidence>
<dbReference type="NCBIfam" id="TIGR00451">
    <property type="entry name" value="unchar_dom_2"/>
    <property type="match status" value="1"/>
</dbReference>
<keyword evidence="25" id="KW-1185">Reference proteome</keyword>
<proteinExistence type="inferred from homology"/>
<keyword evidence="13" id="KW-0687">Ribonucleoprotein</keyword>
<feature type="transmembrane region" description="Helical" evidence="21">
    <location>
        <begin position="88"/>
        <end position="113"/>
    </location>
</feature>
<evidence type="ECO:0000256" key="14">
    <source>
        <dbReference type="ARBA" id="ARBA00056777"/>
    </source>
</evidence>
<dbReference type="InterPro" id="IPR002478">
    <property type="entry name" value="PUA"/>
</dbReference>
<feature type="compositionally biased region" description="Basic and acidic residues" evidence="20">
    <location>
        <begin position="698"/>
        <end position="736"/>
    </location>
</feature>
<dbReference type="GO" id="GO:0031120">
    <property type="term" value="P:snRNA pseudouridine synthesis"/>
    <property type="evidence" value="ECO:0007669"/>
    <property type="project" value="TreeGrafter"/>
</dbReference>
<evidence type="ECO:0000256" key="17">
    <source>
        <dbReference type="ARBA" id="ARBA00077661"/>
    </source>
</evidence>
<evidence type="ECO:0000256" key="11">
    <source>
        <dbReference type="ARBA" id="ARBA00023136"/>
    </source>
</evidence>
<name>A0A135LTU7_PENPA</name>
<reference evidence="24 25" key="1">
    <citation type="journal article" date="2016" name="BMC Genomics">
        <title>Genome sequencing and secondary metabolism of the postharvest pathogen Penicillium griseofulvum.</title>
        <authorList>
            <person name="Banani H."/>
            <person name="Marcet-Houben M."/>
            <person name="Ballester A.R."/>
            <person name="Abbruscato P."/>
            <person name="Gonzalez-Candelas L."/>
            <person name="Gabaldon T."/>
            <person name="Spadaro D."/>
        </authorList>
    </citation>
    <scope>NUCLEOTIDE SEQUENCE [LARGE SCALE GENOMIC DNA]</scope>
    <source>
        <strain evidence="24 25">PG3</strain>
    </source>
</reference>
<feature type="domain" description="Dyskerin-like" evidence="23">
    <location>
        <begin position="312"/>
        <end position="370"/>
    </location>
</feature>
<evidence type="ECO:0000313" key="25">
    <source>
        <dbReference type="Proteomes" id="UP000070168"/>
    </source>
</evidence>
<dbReference type="SMART" id="SM01136">
    <property type="entry name" value="DKCLD"/>
    <property type="match status" value="1"/>
</dbReference>
<dbReference type="PANTHER" id="PTHR23127:SF0">
    <property type="entry name" value="H_ACA RIBONUCLEOPROTEIN COMPLEX SUBUNIT DKC1"/>
    <property type="match status" value="1"/>
</dbReference>
<feature type="region of interest" description="Disordered" evidence="20">
    <location>
        <begin position="692"/>
        <end position="762"/>
    </location>
</feature>
<dbReference type="GO" id="GO:0005874">
    <property type="term" value="C:microtubule"/>
    <property type="evidence" value="ECO:0007669"/>
    <property type="project" value="UniProtKB-KW"/>
</dbReference>
<feature type="transmembrane region" description="Helical" evidence="21">
    <location>
        <begin position="23"/>
        <end position="45"/>
    </location>
</feature>
<protein>
    <recommendedName>
        <fullName evidence="7">H/ACA ribonucleoprotein complex subunit CBF5</fullName>
    </recommendedName>
    <alternativeName>
        <fullName evidence="17">Centromere-binding factor 5</fullName>
    </alternativeName>
    <alternativeName>
        <fullName evidence="16">H/ACA ribonucleoprotein complex subunit cbf5</fullName>
    </alternativeName>
    <alternativeName>
        <fullName evidence="19">H/ACA snoRNP protein CBF5</fullName>
    </alternativeName>
    <alternativeName>
        <fullName evidence="18">Small nucleolar RNP protein CBF5</fullName>
    </alternativeName>
</protein>
<keyword evidence="12" id="KW-0413">Isomerase</keyword>
<evidence type="ECO:0000256" key="20">
    <source>
        <dbReference type="SAM" id="MobiDB-lite"/>
    </source>
</evidence>
<evidence type="ECO:0000256" key="4">
    <source>
        <dbReference type="ARBA" id="ARBA00004141"/>
    </source>
</evidence>
<dbReference type="InterPro" id="IPR015947">
    <property type="entry name" value="PUA-like_sf"/>
</dbReference>
<comment type="subcellular location">
    <subcellularLocation>
        <location evidence="4">Membrane</location>
        <topology evidence="4">Multi-pass membrane protein</topology>
    </subcellularLocation>
    <subcellularLocation>
        <location evidence="5">Nucleus</location>
        <location evidence="5">Nucleolus</location>
    </subcellularLocation>
</comment>
<comment type="function">
    <text evidence="14">Catalytic subunit of H/ACA small nucleolar ribonucleoprotein (H/ACA snoRNP) complex, which catalyzes pseudouridylation of rRNA. This involves the isomerization of uridine such that the ribose is subsequently attached to C5, instead of the normal N1. Pseudouridine ('psi') residues may serve to stabilize the conformation of rRNAs and play a central role in ribosomal RNA processing. The H/ACA snoRNP complex also mediates pseudouridylation of other types of RNAs. Catalyzes pseudouridylation at position 93 in U2 snRNA. Also catalyzes pseudouridylation of mRNAs; H/ACA-type snoRNAs probably guide pseudouridylation of mRNAs.</text>
</comment>
<evidence type="ECO:0000256" key="12">
    <source>
        <dbReference type="ARBA" id="ARBA00023235"/>
    </source>
</evidence>
<comment type="catalytic activity">
    <reaction evidence="3">
        <text>uridine in 5S rRNA = pseudouridine in 5S rRNA</text>
        <dbReference type="Rhea" id="RHEA:47036"/>
        <dbReference type="Rhea" id="RHEA-COMP:11730"/>
        <dbReference type="Rhea" id="RHEA-COMP:11731"/>
        <dbReference type="ChEBI" id="CHEBI:65314"/>
        <dbReference type="ChEBI" id="CHEBI:65315"/>
    </reaction>
</comment>
<dbReference type="SUPFAM" id="SSF55120">
    <property type="entry name" value="Pseudouridine synthase"/>
    <property type="match status" value="1"/>
</dbReference>
<accession>A0A135LTU7</accession>
<evidence type="ECO:0000256" key="13">
    <source>
        <dbReference type="ARBA" id="ARBA00023274"/>
    </source>
</evidence>
<dbReference type="SMART" id="SM00359">
    <property type="entry name" value="PUA"/>
    <property type="match status" value="1"/>
</dbReference>
<dbReference type="GO" id="GO:1990481">
    <property type="term" value="P:mRNA pseudouridine synthesis"/>
    <property type="evidence" value="ECO:0007669"/>
    <property type="project" value="TreeGrafter"/>
</dbReference>
<dbReference type="GO" id="GO:0016020">
    <property type="term" value="C:membrane"/>
    <property type="evidence" value="ECO:0007669"/>
    <property type="project" value="UniProtKB-SubCell"/>
</dbReference>
<dbReference type="InterPro" id="IPR020103">
    <property type="entry name" value="PsdUridine_synth_cat_dom_sf"/>
</dbReference>
<dbReference type="GO" id="GO:0031118">
    <property type="term" value="P:rRNA pseudouridine synthesis"/>
    <property type="evidence" value="ECO:0007669"/>
    <property type="project" value="TreeGrafter"/>
</dbReference>
<dbReference type="FunFam" id="3.30.2350.10:FF:000001">
    <property type="entry name" value="H/ACA ribonucleoprotein complex subunit CBF5"/>
    <property type="match status" value="1"/>
</dbReference>
<dbReference type="InterPro" id="IPR035952">
    <property type="entry name" value="Rhomboid-like_sf"/>
</dbReference>
<dbReference type="GeneID" id="63711673"/>
<feature type="transmembrane region" description="Helical" evidence="21">
    <location>
        <begin position="134"/>
        <end position="152"/>
    </location>
</feature>
<dbReference type="InterPro" id="IPR036974">
    <property type="entry name" value="PUA_sf"/>
</dbReference>
<dbReference type="InterPro" id="IPR004521">
    <property type="entry name" value="Uncharacterised_CHP00451"/>
</dbReference>
<evidence type="ECO:0000256" key="6">
    <source>
        <dbReference type="ARBA" id="ARBA00008999"/>
    </source>
</evidence>
<evidence type="ECO:0000256" key="19">
    <source>
        <dbReference type="ARBA" id="ARBA00082909"/>
    </source>
</evidence>
<dbReference type="AlphaFoldDB" id="A0A135LTU7"/>